<protein>
    <submittedName>
        <fullName evidence="1">Uncharacterized protein</fullName>
    </submittedName>
</protein>
<reference evidence="2" key="1">
    <citation type="journal article" date="2017" name="Nat. Microbiol.">
        <title>Global analysis of biosynthetic gene clusters reveals vast potential of secondary metabolite production in Penicillium species.</title>
        <authorList>
            <person name="Nielsen J.C."/>
            <person name="Grijseels S."/>
            <person name="Prigent S."/>
            <person name="Ji B."/>
            <person name="Dainat J."/>
            <person name="Nielsen K.F."/>
            <person name="Frisvad J.C."/>
            <person name="Workman M."/>
            <person name="Nielsen J."/>
        </authorList>
    </citation>
    <scope>NUCLEOTIDE SEQUENCE [LARGE SCALE GENOMIC DNA]</scope>
    <source>
        <strain evidence="2">IBT 13039</strain>
    </source>
</reference>
<name>A0A1V6UW14_PENNA</name>
<feature type="non-terminal residue" evidence="1">
    <location>
        <position position="38"/>
    </location>
</feature>
<dbReference type="Proteomes" id="UP000191691">
    <property type="component" value="Unassembled WGS sequence"/>
</dbReference>
<dbReference type="EMBL" id="MOOB01000697">
    <property type="protein sequence ID" value="OQE42612.1"/>
    <property type="molecule type" value="Genomic_DNA"/>
</dbReference>
<feature type="non-terminal residue" evidence="1">
    <location>
        <position position="1"/>
    </location>
</feature>
<proteinExistence type="predicted"/>
<organism evidence="1 2">
    <name type="scientific">Penicillium nalgiovense</name>
    <dbReference type="NCBI Taxonomy" id="60175"/>
    <lineage>
        <taxon>Eukaryota</taxon>
        <taxon>Fungi</taxon>
        <taxon>Dikarya</taxon>
        <taxon>Ascomycota</taxon>
        <taxon>Pezizomycotina</taxon>
        <taxon>Eurotiomycetes</taxon>
        <taxon>Eurotiomycetidae</taxon>
        <taxon>Eurotiales</taxon>
        <taxon>Aspergillaceae</taxon>
        <taxon>Penicillium</taxon>
    </lineage>
</organism>
<accession>A0A1V6UW14</accession>
<comment type="caution">
    <text evidence="1">The sequence shown here is derived from an EMBL/GenBank/DDBJ whole genome shotgun (WGS) entry which is preliminary data.</text>
</comment>
<evidence type="ECO:0000313" key="2">
    <source>
        <dbReference type="Proteomes" id="UP000191691"/>
    </source>
</evidence>
<evidence type="ECO:0000313" key="1">
    <source>
        <dbReference type="EMBL" id="OQE42612.1"/>
    </source>
</evidence>
<keyword evidence="2" id="KW-1185">Reference proteome</keyword>
<gene>
    <name evidence="1" type="ORF">PENNAL_c0697G05886</name>
</gene>
<dbReference type="AlphaFoldDB" id="A0A1V6UW14"/>
<sequence>FLLFYSDVLRLNLSRGMAPINLDDVIHYRPPAKKPHFK</sequence>